<evidence type="ECO:0000313" key="1">
    <source>
        <dbReference type="EMBL" id="CAD9991200.1"/>
    </source>
</evidence>
<organism evidence="1">
    <name type="scientific">Entomoneis paludosa</name>
    <dbReference type="NCBI Taxonomy" id="265537"/>
    <lineage>
        <taxon>Eukaryota</taxon>
        <taxon>Sar</taxon>
        <taxon>Stramenopiles</taxon>
        <taxon>Ochrophyta</taxon>
        <taxon>Bacillariophyta</taxon>
        <taxon>Bacillariophyceae</taxon>
        <taxon>Bacillariophycidae</taxon>
        <taxon>Entomoneidaceae</taxon>
        <taxon>Entomoneis</taxon>
    </lineage>
</organism>
<accession>A0A7S2YR81</accession>
<name>A0A7S2YR81_9STRA</name>
<dbReference type="EMBL" id="HBHT01037604">
    <property type="protein sequence ID" value="CAD9991200.1"/>
    <property type="molecule type" value="Transcribed_RNA"/>
</dbReference>
<proteinExistence type="predicted"/>
<sequence length="117" mass="13104">MVSVLQMCSCVEQQAVVDRADCTEPEVIQNVRFEIVGNSLEVDIMPFQVEFNACVGVDEQENDLLAFYQRLAAERRLSDDTETTLEMMAAFQATVVGDDNCPIAMEAFLTNFLLVEN</sequence>
<reference evidence="1" key="1">
    <citation type="submission" date="2021-01" db="EMBL/GenBank/DDBJ databases">
        <authorList>
            <person name="Corre E."/>
            <person name="Pelletier E."/>
            <person name="Niang G."/>
            <person name="Scheremetjew M."/>
            <person name="Finn R."/>
            <person name="Kale V."/>
            <person name="Holt S."/>
            <person name="Cochrane G."/>
            <person name="Meng A."/>
            <person name="Brown T."/>
            <person name="Cohen L."/>
        </authorList>
    </citation>
    <scope>NUCLEOTIDE SEQUENCE</scope>
    <source>
        <strain evidence="1">CCMP125</strain>
    </source>
</reference>
<gene>
    <name evidence="1" type="ORF">APAL1065_LOCUS25258</name>
</gene>
<dbReference type="AlphaFoldDB" id="A0A7S2YR81"/>
<protein>
    <submittedName>
        <fullName evidence="1">Uncharacterized protein</fullName>
    </submittedName>
</protein>